<protein>
    <submittedName>
        <fullName evidence="1">Uncharacterized protein</fullName>
    </submittedName>
</protein>
<dbReference type="AlphaFoldDB" id="A0A0G4ARZ7"/>
<organism evidence="1 2">
    <name type="scientific">Candidatus Wolfebacteria bacterium GW2011_GWB1_47_1</name>
    <dbReference type="NCBI Taxonomy" id="1619007"/>
    <lineage>
        <taxon>Bacteria</taxon>
        <taxon>Candidatus Wolfeibacteriota</taxon>
    </lineage>
</organism>
<dbReference type="EMBL" id="CP011209">
    <property type="protein sequence ID" value="AKM78304.1"/>
    <property type="molecule type" value="Genomic_DNA"/>
</dbReference>
<name>A0A0G4ARZ7_9BACT</name>
<evidence type="ECO:0000313" key="1">
    <source>
        <dbReference type="EMBL" id="AKM78304.1"/>
    </source>
</evidence>
<accession>A0A0G4ARZ7</accession>
<dbReference type="Proteomes" id="UP000035656">
    <property type="component" value="Chromosome"/>
</dbReference>
<dbReference type="KEGG" id="pwo:UX70_C0001G0589"/>
<reference evidence="1 2" key="1">
    <citation type="journal article" date="2015" name="Nature">
        <title>rRNA introns, odd ribosomes, and small enigmatic genomes across a large radiation of phyla.</title>
        <authorList>
            <person name="Brown C.T."/>
            <person name="Hug L.A."/>
            <person name="Thomas B.C."/>
            <person name="Sharon I."/>
            <person name="Castelle C.J."/>
            <person name="Singh A."/>
            <person name="Wilkins M.J."/>
            <person name="Williams K.H."/>
            <person name="Banfield J.F."/>
        </authorList>
    </citation>
    <scope>NUCLEOTIDE SEQUENCE [LARGE SCALE GENOMIC DNA]</scope>
</reference>
<sequence>MRTYIHIHTHTCVRIYTYIPYAQTCIYIRTSMRIYKRAGIYAYMHANKHSIETRFEKGQEYYRIKQNIVKKHSCGSRVFCYNSRASYAQCKIACRCLGRQVASPLGQFFRTCAICRPMAFHRRICFLSSSGIRRPI</sequence>
<evidence type="ECO:0000313" key="2">
    <source>
        <dbReference type="Proteomes" id="UP000035656"/>
    </source>
</evidence>
<proteinExistence type="predicted"/>
<gene>
    <name evidence="1" type="ORF">UX70_C0001G0589</name>
</gene>